<evidence type="ECO:0000313" key="3">
    <source>
        <dbReference type="EMBL" id="CAB4745730.1"/>
    </source>
</evidence>
<feature type="region of interest" description="Disordered" evidence="1">
    <location>
        <begin position="189"/>
        <end position="208"/>
    </location>
</feature>
<reference evidence="3" key="1">
    <citation type="submission" date="2020-05" db="EMBL/GenBank/DDBJ databases">
        <authorList>
            <person name="Chiriac C."/>
            <person name="Salcher M."/>
            <person name="Ghai R."/>
            <person name="Kavagutti S V."/>
        </authorList>
    </citation>
    <scope>NUCLEOTIDE SEQUENCE</scope>
</reference>
<evidence type="ECO:0000313" key="2">
    <source>
        <dbReference type="EMBL" id="CAB4708267.1"/>
    </source>
</evidence>
<dbReference type="EMBL" id="CAEZXX010000057">
    <property type="protein sequence ID" value="CAB4708267.1"/>
    <property type="molecule type" value="Genomic_DNA"/>
</dbReference>
<dbReference type="EMBL" id="CAFBLR010000150">
    <property type="protein sequence ID" value="CAB4881428.1"/>
    <property type="molecule type" value="Genomic_DNA"/>
</dbReference>
<protein>
    <submittedName>
        <fullName evidence="3">Unannotated protein</fullName>
    </submittedName>
</protein>
<dbReference type="AlphaFoldDB" id="A0A6J6TF20"/>
<sequence length="208" mass="23843">MARAKGGNVPYKNLGDKTFRKSGKTSFNETVWAVNGHPAIQVADEHGKHFILLDRHKIQWNEPRDTENGRYALYVEWKVPAHPAIPERQHGAIVRVRHNSTDEQLAAGQRAGTHLRPIPEDDPDFPDLYGLRQLAESLNHNMKQRRPNKRARTYGLADRTVHNYSYIMVSNQLAMIQWYRHTGGDISSRFGHYKPPEPTRKPKQPAAV</sequence>
<organism evidence="3">
    <name type="scientific">freshwater metagenome</name>
    <dbReference type="NCBI Taxonomy" id="449393"/>
    <lineage>
        <taxon>unclassified sequences</taxon>
        <taxon>metagenomes</taxon>
        <taxon>ecological metagenomes</taxon>
    </lineage>
</organism>
<dbReference type="EMBL" id="CAEZYY010000006">
    <property type="protein sequence ID" value="CAB4745730.1"/>
    <property type="molecule type" value="Genomic_DNA"/>
</dbReference>
<gene>
    <name evidence="2" type="ORF">UFOPK2602_00988</name>
    <name evidence="3" type="ORF">UFOPK2806_00690</name>
    <name evidence="4" type="ORF">UFOPK3417_01406</name>
</gene>
<accession>A0A6J6TF20</accession>
<evidence type="ECO:0000313" key="4">
    <source>
        <dbReference type="EMBL" id="CAB4881428.1"/>
    </source>
</evidence>
<feature type="region of interest" description="Disordered" evidence="1">
    <location>
        <begin position="1"/>
        <end position="20"/>
    </location>
</feature>
<proteinExistence type="predicted"/>
<name>A0A6J6TF20_9ZZZZ</name>
<evidence type="ECO:0000256" key="1">
    <source>
        <dbReference type="SAM" id="MobiDB-lite"/>
    </source>
</evidence>